<sequence length="47" mass="5535">MKGHKNNYKMNCEEIKKVLEEILSAKEEIVASYLYGSVIYSNFYEDI</sequence>
<reference evidence="1" key="1">
    <citation type="journal article" date="2014" name="Front. Microbiol.">
        <title>High frequency of phylogenetically diverse reductive dehalogenase-homologous genes in deep subseafloor sedimentary metagenomes.</title>
        <authorList>
            <person name="Kawai M."/>
            <person name="Futagami T."/>
            <person name="Toyoda A."/>
            <person name="Takaki Y."/>
            <person name="Nishi S."/>
            <person name="Hori S."/>
            <person name="Arai W."/>
            <person name="Tsubouchi T."/>
            <person name="Morono Y."/>
            <person name="Uchiyama I."/>
            <person name="Ito T."/>
            <person name="Fujiyama A."/>
            <person name="Inagaki F."/>
            <person name="Takami H."/>
        </authorList>
    </citation>
    <scope>NUCLEOTIDE SEQUENCE</scope>
    <source>
        <strain evidence="1">Expedition CK06-06</strain>
    </source>
</reference>
<name>X1HE94_9ZZZZ</name>
<dbReference type="EMBL" id="BARU01022313">
    <property type="protein sequence ID" value="GAH55395.1"/>
    <property type="molecule type" value="Genomic_DNA"/>
</dbReference>
<comment type="caution">
    <text evidence="1">The sequence shown here is derived from an EMBL/GenBank/DDBJ whole genome shotgun (WGS) entry which is preliminary data.</text>
</comment>
<feature type="non-terminal residue" evidence="1">
    <location>
        <position position="47"/>
    </location>
</feature>
<gene>
    <name evidence="1" type="ORF">S03H2_36376</name>
</gene>
<evidence type="ECO:0000313" key="1">
    <source>
        <dbReference type="EMBL" id="GAH55395.1"/>
    </source>
</evidence>
<accession>X1HE94</accession>
<protein>
    <recommendedName>
        <fullName evidence="2">Polymerase beta nucleotidyltransferase domain-containing protein</fullName>
    </recommendedName>
</protein>
<dbReference type="AlphaFoldDB" id="X1HE94"/>
<organism evidence="1">
    <name type="scientific">marine sediment metagenome</name>
    <dbReference type="NCBI Taxonomy" id="412755"/>
    <lineage>
        <taxon>unclassified sequences</taxon>
        <taxon>metagenomes</taxon>
        <taxon>ecological metagenomes</taxon>
    </lineage>
</organism>
<proteinExistence type="predicted"/>
<evidence type="ECO:0008006" key="2">
    <source>
        <dbReference type="Google" id="ProtNLM"/>
    </source>
</evidence>